<name>A0ABP4WIX1_9ACTN</name>
<proteinExistence type="predicted"/>
<accession>A0ABP4WIX1</accession>
<organism evidence="1 2">
    <name type="scientific">Luedemannella helvata</name>
    <dbReference type="NCBI Taxonomy" id="349315"/>
    <lineage>
        <taxon>Bacteria</taxon>
        <taxon>Bacillati</taxon>
        <taxon>Actinomycetota</taxon>
        <taxon>Actinomycetes</taxon>
        <taxon>Micromonosporales</taxon>
        <taxon>Micromonosporaceae</taxon>
        <taxon>Luedemannella</taxon>
    </lineage>
</organism>
<evidence type="ECO:0000313" key="2">
    <source>
        <dbReference type="Proteomes" id="UP001500655"/>
    </source>
</evidence>
<dbReference type="EMBL" id="BAAALS010000010">
    <property type="protein sequence ID" value="GAA1753456.1"/>
    <property type="molecule type" value="Genomic_DNA"/>
</dbReference>
<comment type="caution">
    <text evidence="1">The sequence shown here is derived from an EMBL/GenBank/DDBJ whole genome shotgun (WGS) entry which is preliminary data.</text>
</comment>
<dbReference type="Proteomes" id="UP001500655">
    <property type="component" value="Unassembled WGS sequence"/>
</dbReference>
<evidence type="ECO:0008006" key="3">
    <source>
        <dbReference type="Google" id="ProtNLM"/>
    </source>
</evidence>
<sequence>MRQAPVTLEHLDQLLRDRLGRSLAEVIKDIDPGPDEALFWSGSWLDGFANSRSDIDLYLVTTRSRFTGGVPEVTGPGMPPMEMTIVPGTTRLDLTVVPLELLREVGRFLDALDTDNDYPTAWSDNLREFVHRLIIGIPLVPDSPFEEFRSLVDPGKFRGYLKRFYQNRADSLFEDVQGLLDEGETVGAALVARKRMEAAFDMYLATIGETNTRVDKWRWKKIQRSFAPDDALVRRFLACVAVDQEAGIDSLTLTKACVALGDELILRAV</sequence>
<protein>
    <recommendedName>
        <fullName evidence="3">Polymerase nucleotidyl transferase domain-containing protein</fullName>
    </recommendedName>
</protein>
<evidence type="ECO:0000313" key="1">
    <source>
        <dbReference type="EMBL" id="GAA1753456.1"/>
    </source>
</evidence>
<dbReference type="RefSeq" id="WP_344080621.1">
    <property type="nucleotide sequence ID" value="NZ_BAAALS010000010.1"/>
</dbReference>
<keyword evidence="2" id="KW-1185">Reference proteome</keyword>
<gene>
    <name evidence="1" type="ORF">GCM10009681_25560</name>
</gene>
<reference evidence="2" key="1">
    <citation type="journal article" date="2019" name="Int. J. Syst. Evol. Microbiol.">
        <title>The Global Catalogue of Microorganisms (GCM) 10K type strain sequencing project: providing services to taxonomists for standard genome sequencing and annotation.</title>
        <authorList>
            <consortium name="The Broad Institute Genomics Platform"/>
            <consortium name="The Broad Institute Genome Sequencing Center for Infectious Disease"/>
            <person name="Wu L."/>
            <person name="Ma J."/>
        </authorList>
    </citation>
    <scope>NUCLEOTIDE SEQUENCE [LARGE SCALE GENOMIC DNA]</scope>
    <source>
        <strain evidence="2">JCM 13249</strain>
    </source>
</reference>